<dbReference type="AlphaFoldDB" id="A0A174VFG3"/>
<feature type="domain" description="TniQ" evidence="1">
    <location>
        <begin position="4"/>
        <end position="158"/>
    </location>
</feature>
<dbReference type="EMBL" id="CZBP01000031">
    <property type="protein sequence ID" value="CUQ33554.1"/>
    <property type="molecule type" value="Genomic_DNA"/>
</dbReference>
<dbReference type="Proteomes" id="UP000095762">
    <property type="component" value="Unassembled WGS sequence"/>
</dbReference>
<dbReference type="InterPro" id="IPR009492">
    <property type="entry name" value="TniQ"/>
</dbReference>
<proteinExistence type="predicted"/>
<evidence type="ECO:0000313" key="3">
    <source>
        <dbReference type="Proteomes" id="UP000095762"/>
    </source>
</evidence>
<protein>
    <recommendedName>
        <fullName evidence="1">TniQ domain-containing protein</fullName>
    </recommendedName>
</protein>
<dbReference type="RefSeq" id="WP_055060360.1">
    <property type="nucleotide sequence ID" value="NZ_CZBP01000031.1"/>
</dbReference>
<accession>A0A174VFG3</accession>
<reference evidence="2 3" key="1">
    <citation type="submission" date="2015-09" db="EMBL/GenBank/DDBJ databases">
        <authorList>
            <consortium name="Pathogen Informatics"/>
        </authorList>
    </citation>
    <scope>NUCLEOTIDE SEQUENCE [LARGE SCALE GENOMIC DNA]</scope>
    <source>
        <strain evidence="2 3">2789STDY5834957</strain>
    </source>
</reference>
<organism evidence="2 3">
    <name type="scientific">Blautia obeum</name>
    <dbReference type="NCBI Taxonomy" id="40520"/>
    <lineage>
        <taxon>Bacteria</taxon>
        <taxon>Bacillati</taxon>
        <taxon>Bacillota</taxon>
        <taxon>Clostridia</taxon>
        <taxon>Lachnospirales</taxon>
        <taxon>Lachnospiraceae</taxon>
        <taxon>Blautia</taxon>
    </lineage>
</organism>
<sequence>MIAFFPELYEDELAYSWFSRYYTKSGYLSLRYALDDLYVKRYVNPDTEFVNELRPEVKELVIKHCGMEKLILGHTMFSSYGRFLPDAKKQEAYRALLDMNGNFNNLLAIPKNRRGTGRTLRYCPLCVKEDRKAYGETYWHRIHQIQGMQICGRHGCYLAESDVSMERKAAPGLWNAESVIPEELEVRMCEEEKEAALAGYVCRIFEGRMPFKSRVSVAEFLKYRLKRPYGSASGVSLCLERLYQDYREFYGNKNVMTETKMQKVLLGKRWNFYDICQLSMFAGIPVEELAAIPDSIADAIKEPVFMQVSEELGLDYELVRSVGEAVLRRYEARERVQRRKRTFAWEKMDEELLPKVRETIALLQGDGVTRPQRVTVSAVTKKMHLPDKRFEKLRRCREEIKEHTEPQKEYWAREAVWAYRKLVREGRPVNWTQIRRLTNMKNVDFQGCKPYLRKHAGEDADRLENLL</sequence>
<dbReference type="Pfam" id="PF06527">
    <property type="entry name" value="TniQ"/>
    <property type="match status" value="1"/>
</dbReference>
<name>A0A174VFG3_9FIRM</name>
<evidence type="ECO:0000259" key="1">
    <source>
        <dbReference type="Pfam" id="PF06527"/>
    </source>
</evidence>
<evidence type="ECO:0000313" key="2">
    <source>
        <dbReference type="EMBL" id="CUQ33554.1"/>
    </source>
</evidence>
<gene>
    <name evidence="2" type="ORF">ERS852569_03192</name>
</gene>